<protein>
    <submittedName>
        <fullName evidence="2">Uncharacterized protein</fullName>
    </submittedName>
</protein>
<organism evidence="2">
    <name type="scientific">Tanacetum cinerariifolium</name>
    <name type="common">Dalmatian daisy</name>
    <name type="synonym">Chrysanthemum cinerariifolium</name>
    <dbReference type="NCBI Taxonomy" id="118510"/>
    <lineage>
        <taxon>Eukaryota</taxon>
        <taxon>Viridiplantae</taxon>
        <taxon>Streptophyta</taxon>
        <taxon>Embryophyta</taxon>
        <taxon>Tracheophyta</taxon>
        <taxon>Spermatophyta</taxon>
        <taxon>Magnoliopsida</taxon>
        <taxon>eudicotyledons</taxon>
        <taxon>Gunneridae</taxon>
        <taxon>Pentapetalae</taxon>
        <taxon>asterids</taxon>
        <taxon>campanulids</taxon>
        <taxon>Asterales</taxon>
        <taxon>Asteraceae</taxon>
        <taxon>Asteroideae</taxon>
        <taxon>Anthemideae</taxon>
        <taxon>Anthemidinae</taxon>
        <taxon>Tanacetum</taxon>
    </lineage>
</organism>
<proteinExistence type="predicted"/>
<feature type="non-terminal residue" evidence="2">
    <location>
        <position position="1"/>
    </location>
</feature>
<sequence>NVSELLMSGDITVGVCLTRELPANAKRKMLRRMQPMVVRADAGTDPITLDEYCTRPHVVVSYVANISIQHLAGVDGGNEPALQLAGPPHPGHAPNRAARRSTALRDAESGAVDGLAQRDGHRPGRTLAAQAA</sequence>
<name>A0A699QXU1_TANCI</name>
<gene>
    <name evidence="2" type="ORF">Tci_849467</name>
</gene>
<dbReference type="AlphaFoldDB" id="A0A699QXU1"/>
<evidence type="ECO:0000313" key="2">
    <source>
        <dbReference type="EMBL" id="GFC77497.1"/>
    </source>
</evidence>
<comment type="caution">
    <text evidence="2">The sequence shown here is derived from an EMBL/GenBank/DDBJ whole genome shotgun (WGS) entry which is preliminary data.</text>
</comment>
<reference evidence="2" key="1">
    <citation type="journal article" date="2019" name="Sci. Rep.">
        <title>Draft genome of Tanacetum cinerariifolium, the natural source of mosquito coil.</title>
        <authorList>
            <person name="Yamashiro T."/>
            <person name="Shiraishi A."/>
            <person name="Satake H."/>
            <person name="Nakayama K."/>
        </authorList>
    </citation>
    <scope>NUCLEOTIDE SEQUENCE</scope>
</reference>
<dbReference type="EMBL" id="BKCJ011061287">
    <property type="protein sequence ID" value="GFC77497.1"/>
    <property type="molecule type" value="Genomic_DNA"/>
</dbReference>
<accession>A0A699QXU1</accession>
<evidence type="ECO:0000256" key="1">
    <source>
        <dbReference type="SAM" id="MobiDB-lite"/>
    </source>
</evidence>
<feature type="region of interest" description="Disordered" evidence="1">
    <location>
        <begin position="77"/>
        <end position="132"/>
    </location>
</feature>